<dbReference type="PROSITE" id="PS51808">
    <property type="entry name" value="CHCH"/>
    <property type="match status" value="1"/>
</dbReference>
<name>A0A139ADA9_GONPJ</name>
<evidence type="ECO:0000256" key="5">
    <source>
        <dbReference type="ARBA" id="ARBA00023002"/>
    </source>
</evidence>
<keyword evidence="7" id="KW-0496">Mitochondrion</keyword>
<evidence type="ECO:0000256" key="6">
    <source>
        <dbReference type="ARBA" id="ARBA00023010"/>
    </source>
</evidence>
<dbReference type="Proteomes" id="UP000070544">
    <property type="component" value="Unassembled WGS sequence"/>
</dbReference>
<proteinExistence type="predicted"/>
<gene>
    <name evidence="11" type="ORF">M427DRAFT_112586</name>
</gene>
<comment type="subcellular location">
    <subcellularLocation>
        <location evidence="1">Mitochondrion inner membrane</location>
        <topology evidence="1">Single-pass type II membrane protein</topology>
        <orientation evidence="1">Intermembrane side</orientation>
    </subcellularLocation>
</comment>
<keyword evidence="9" id="KW-0676">Redox-active center</keyword>
<dbReference type="STRING" id="1344416.A0A139ADA9"/>
<evidence type="ECO:0000256" key="8">
    <source>
        <dbReference type="ARBA" id="ARBA00023157"/>
    </source>
</evidence>
<protein>
    <recommendedName>
        <fullName evidence="2">Mitochondrial intermembrane space import and assembly protein 40</fullName>
    </recommendedName>
    <alternativeName>
        <fullName evidence="10">Mitochondrial import inner membrane translocase TIM40</fullName>
    </alternativeName>
</protein>
<keyword evidence="8" id="KW-1015">Disulfide bond</keyword>
<keyword evidence="12" id="KW-1185">Reference proteome</keyword>
<dbReference type="OrthoDB" id="7481291at2759"/>
<dbReference type="GO" id="GO:0005758">
    <property type="term" value="C:mitochondrial intermembrane space"/>
    <property type="evidence" value="ECO:0007669"/>
    <property type="project" value="TreeGrafter"/>
</dbReference>
<reference evidence="11 12" key="1">
    <citation type="journal article" date="2015" name="Genome Biol. Evol.">
        <title>Phylogenomic analyses indicate that early fungi evolved digesting cell walls of algal ancestors of land plants.</title>
        <authorList>
            <person name="Chang Y."/>
            <person name="Wang S."/>
            <person name="Sekimoto S."/>
            <person name="Aerts A.L."/>
            <person name="Choi C."/>
            <person name="Clum A."/>
            <person name="LaButti K.M."/>
            <person name="Lindquist E.A."/>
            <person name="Yee Ngan C."/>
            <person name="Ohm R.A."/>
            <person name="Salamov A.A."/>
            <person name="Grigoriev I.V."/>
            <person name="Spatafora J.W."/>
            <person name="Berbee M.L."/>
        </authorList>
    </citation>
    <scope>NUCLEOTIDE SEQUENCE [LARGE SCALE GENOMIC DNA]</scope>
    <source>
        <strain evidence="11 12">JEL478</strain>
    </source>
</reference>
<dbReference type="EMBL" id="KQ965769">
    <property type="protein sequence ID" value="KXS14403.1"/>
    <property type="molecule type" value="Genomic_DNA"/>
</dbReference>
<keyword evidence="3" id="KW-0813">Transport</keyword>
<evidence type="ECO:0000256" key="9">
    <source>
        <dbReference type="ARBA" id="ARBA00023284"/>
    </source>
</evidence>
<keyword evidence="5" id="KW-0560">Oxidoreductase</keyword>
<keyword evidence="6" id="KW-0811">Translocation</keyword>
<dbReference type="GO" id="GO:0015035">
    <property type="term" value="F:protein-disulfide reductase activity"/>
    <property type="evidence" value="ECO:0007669"/>
    <property type="project" value="InterPro"/>
</dbReference>
<dbReference type="InterPro" id="IPR039289">
    <property type="entry name" value="CHCHD4"/>
</dbReference>
<evidence type="ECO:0000256" key="4">
    <source>
        <dbReference type="ARBA" id="ARBA00022927"/>
    </source>
</evidence>
<dbReference type="PANTHER" id="PTHR21622">
    <property type="entry name" value="COILED-COIL-HELIX-COILED-COIL-HELIX DOMAIN CONTAINING 4"/>
    <property type="match status" value="1"/>
</dbReference>
<evidence type="ECO:0000313" key="11">
    <source>
        <dbReference type="EMBL" id="KXS14403.1"/>
    </source>
</evidence>
<evidence type="ECO:0000313" key="12">
    <source>
        <dbReference type="Proteomes" id="UP000070544"/>
    </source>
</evidence>
<dbReference type="AlphaFoldDB" id="A0A139ADA9"/>
<dbReference type="PANTHER" id="PTHR21622:SF0">
    <property type="entry name" value="COILED-COIL-HELIX-COILED-COIL-HELIX DOMAIN CONTAINING 4"/>
    <property type="match status" value="1"/>
</dbReference>
<evidence type="ECO:0000256" key="1">
    <source>
        <dbReference type="ARBA" id="ARBA00004164"/>
    </source>
</evidence>
<evidence type="ECO:0000256" key="10">
    <source>
        <dbReference type="ARBA" id="ARBA00033150"/>
    </source>
</evidence>
<keyword evidence="4" id="KW-0653">Protein transport</keyword>
<dbReference type="GO" id="GO:0005743">
    <property type="term" value="C:mitochondrial inner membrane"/>
    <property type="evidence" value="ECO:0007669"/>
    <property type="project" value="UniProtKB-SubCell"/>
</dbReference>
<dbReference type="OMA" id="ISFACFV"/>
<evidence type="ECO:0000256" key="7">
    <source>
        <dbReference type="ARBA" id="ARBA00023128"/>
    </source>
</evidence>
<dbReference type="GO" id="GO:0045041">
    <property type="term" value="P:protein import into mitochondrial intermembrane space"/>
    <property type="evidence" value="ECO:0007669"/>
    <property type="project" value="InterPro"/>
</dbReference>
<evidence type="ECO:0000256" key="3">
    <source>
        <dbReference type="ARBA" id="ARBA00022448"/>
    </source>
</evidence>
<evidence type="ECO:0000256" key="2">
    <source>
        <dbReference type="ARBA" id="ARBA00013714"/>
    </source>
</evidence>
<organism evidence="11 12">
    <name type="scientific">Gonapodya prolifera (strain JEL478)</name>
    <name type="common">Monoblepharis prolifera</name>
    <dbReference type="NCBI Taxonomy" id="1344416"/>
    <lineage>
        <taxon>Eukaryota</taxon>
        <taxon>Fungi</taxon>
        <taxon>Fungi incertae sedis</taxon>
        <taxon>Chytridiomycota</taxon>
        <taxon>Chytridiomycota incertae sedis</taxon>
        <taxon>Monoblepharidomycetes</taxon>
        <taxon>Monoblepharidales</taxon>
        <taxon>Gonapodyaceae</taxon>
        <taxon>Gonapodya</taxon>
    </lineage>
</organism>
<sequence>MSEVQQISSKDTVLFIDKETNHAAIEELERKTLSGGQGAVNSVTGEINWACPCLGDLAVQPPCGDTFKISFACFVRSTTEPKGMDCADAFRQLQGCFREHPEIYGRDAGDD</sequence>
<dbReference type="Gene3D" id="1.10.287.2900">
    <property type="match status" value="1"/>
</dbReference>
<accession>A0A139ADA9</accession>